<dbReference type="PATRIC" id="fig|1129794.4.peg.5585"/>
<dbReference type="KEGG" id="gps:C427_5608"/>
<organism evidence="1 2">
    <name type="scientific">Paraglaciecola psychrophila 170</name>
    <dbReference type="NCBI Taxonomy" id="1129794"/>
    <lineage>
        <taxon>Bacteria</taxon>
        <taxon>Pseudomonadati</taxon>
        <taxon>Pseudomonadota</taxon>
        <taxon>Gammaproteobacteria</taxon>
        <taxon>Alteromonadales</taxon>
        <taxon>Alteromonadaceae</taxon>
        <taxon>Paraglaciecola</taxon>
    </lineage>
</organism>
<evidence type="ECO:0000313" key="2">
    <source>
        <dbReference type="Proteomes" id="UP000011864"/>
    </source>
</evidence>
<name>M4SAJ8_9ALTE</name>
<protein>
    <submittedName>
        <fullName evidence="1">Uncharacterized protein</fullName>
    </submittedName>
</protein>
<dbReference type="Proteomes" id="UP000011864">
    <property type="component" value="Chromosome"/>
</dbReference>
<reference evidence="1 2" key="1">
    <citation type="journal article" date="2013" name="Genome Announc.">
        <title>Complete Genome Sequence of Glaciecola psychrophila Strain 170T.</title>
        <authorList>
            <person name="Yin J."/>
            <person name="Chen J."/>
            <person name="Liu G."/>
            <person name="Yu Y."/>
            <person name="Song L."/>
            <person name="Wang X."/>
            <person name="Qu X."/>
        </authorList>
    </citation>
    <scope>NUCLEOTIDE SEQUENCE [LARGE SCALE GENOMIC DNA]</scope>
    <source>
        <strain evidence="1 2">170</strain>
    </source>
</reference>
<evidence type="ECO:0000313" key="1">
    <source>
        <dbReference type="EMBL" id="AGH47702.1"/>
    </source>
</evidence>
<dbReference type="EMBL" id="CP003837">
    <property type="protein sequence ID" value="AGH47702.1"/>
    <property type="molecule type" value="Genomic_DNA"/>
</dbReference>
<dbReference type="AlphaFoldDB" id="M4SAJ8"/>
<dbReference type="HOGENOM" id="CLU_3331213_0_0_6"/>
<proteinExistence type="predicted"/>
<gene>
    <name evidence="1" type="ORF">C427_5608</name>
</gene>
<keyword evidence="2" id="KW-1185">Reference proteome</keyword>
<accession>M4SAJ8</accession>
<sequence length="38" mass="4394">MLLQSFTMVIAFSWQSLRDRGLKCRGLYDDLSCLVAQQ</sequence>